<dbReference type="EMBL" id="JALJOS010000022">
    <property type="protein sequence ID" value="KAK9826004.1"/>
    <property type="molecule type" value="Genomic_DNA"/>
</dbReference>
<protein>
    <submittedName>
        <fullName evidence="3">Uncharacterized protein</fullName>
    </submittedName>
</protein>
<keyword evidence="4" id="KW-1185">Reference proteome</keyword>
<evidence type="ECO:0000256" key="2">
    <source>
        <dbReference type="SAM" id="MobiDB-lite"/>
    </source>
</evidence>
<reference evidence="3 4" key="1">
    <citation type="journal article" date="2024" name="Nat. Commun.">
        <title>Phylogenomics reveals the evolutionary origins of lichenization in chlorophyte algae.</title>
        <authorList>
            <person name="Puginier C."/>
            <person name="Libourel C."/>
            <person name="Otte J."/>
            <person name="Skaloud P."/>
            <person name="Haon M."/>
            <person name="Grisel S."/>
            <person name="Petersen M."/>
            <person name="Berrin J.G."/>
            <person name="Delaux P.M."/>
            <person name="Dal Grande F."/>
            <person name="Keller J."/>
        </authorList>
    </citation>
    <scope>NUCLEOTIDE SEQUENCE [LARGE SCALE GENOMIC DNA]</scope>
    <source>
        <strain evidence="3 4">SAG 2145</strain>
    </source>
</reference>
<comment type="caution">
    <text evidence="3">The sequence shown here is derived from an EMBL/GenBank/DDBJ whole genome shotgun (WGS) entry which is preliminary data.</text>
</comment>
<feature type="compositionally biased region" description="Polar residues" evidence="2">
    <location>
        <begin position="138"/>
        <end position="151"/>
    </location>
</feature>
<organism evidence="3 4">
    <name type="scientific">Apatococcus lobatus</name>
    <dbReference type="NCBI Taxonomy" id="904363"/>
    <lineage>
        <taxon>Eukaryota</taxon>
        <taxon>Viridiplantae</taxon>
        <taxon>Chlorophyta</taxon>
        <taxon>core chlorophytes</taxon>
        <taxon>Trebouxiophyceae</taxon>
        <taxon>Chlorellales</taxon>
        <taxon>Chlorellaceae</taxon>
        <taxon>Apatococcus</taxon>
    </lineage>
</organism>
<gene>
    <name evidence="3" type="ORF">WJX74_004651</name>
</gene>
<feature type="coiled-coil region" evidence="1">
    <location>
        <begin position="67"/>
        <end position="108"/>
    </location>
</feature>
<keyword evidence="1" id="KW-0175">Coiled coil</keyword>
<evidence type="ECO:0000256" key="1">
    <source>
        <dbReference type="SAM" id="Coils"/>
    </source>
</evidence>
<dbReference type="AlphaFoldDB" id="A0AAW1QWW2"/>
<dbReference type="Proteomes" id="UP001438707">
    <property type="component" value="Unassembled WGS sequence"/>
</dbReference>
<sequence>MTSDGNLDQISKELGEAVKRIEKIQAADRPPFAQRFTNHFRKHGNNLTSLVLAGCLFFVALGRLDLKSSHQTEKTSWQQQLTALEQEKQGLKAENNRLAQQLSSLQDGVRQEANTSARRFGPVAERLKALLEQDSPPALQSKQGNDLQNSQPEDKSQTMI</sequence>
<name>A0AAW1QWW2_9CHLO</name>
<accession>A0AAW1QWW2</accession>
<evidence type="ECO:0000313" key="3">
    <source>
        <dbReference type="EMBL" id="KAK9826004.1"/>
    </source>
</evidence>
<proteinExistence type="predicted"/>
<feature type="region of interest" description="Disordered" evidence="2">
    <location>
        <begin position="131"/>
        <end position="160"/>
    </location>
</feature>
<evidence type="ECO:0000313" key="4">
    <source>
        <dbReference type="Proteomes" id="UP001438707"/>
    </source>
</evidence>